<organism evidence="1 2">
    <name type="scientific">Vaccinium darrowii</name>
    <dbReference type="NCBI Taxonomy" id="229202"/>
    <lineage>
        <taxon>Eukaryota</taxon>
        <taxon>Viridiplantae</taxon>
        <taxon>Streptophyta</taxon>
        <taxon>Embryophyta</taxon>
        <taxon>Tracheophyta</taxon>
        <taxon>Spermatophyta</taxon>
        <taxon>Magnoliopsida</taxon>
        <taxon>eudicotyledons</taxon>
        <taxon>Gunneridae</taxon>
        <taxon>Pentapetalae</taxon>
        <taxon>asterids</taxon>
        <taxon>Ericales</taxon>
        <taxon>Ericaceae</taxon>
        <taxon>Vaccinioideae</taxon>
        <taxon>Vaccinieae</taxon>
        <taxon>Vaccinium</taxon>
    </lineage>
</organism>
<evidence type="ECO:0000313" key="1">
    <source>
        <dbReference type="EMBL" id="KAH7841170.1"/>
    </source>
</evidence>
<dbReference type="EMBL" id="CM037160">
    <property type="protein sequence ID" value="KAH7841170.1"/>
    <property type="molecule type" value="Genomic_DNA"/>
</dbReference>
<comment type="caution">
    <text evidence="1">The sequence shown here is derived from an EMBL/GenBank/DDBJ whole genome shotgun (WGS) entry which is preliminary data.</text>
</comment>
<accession>A0ACB7XK43</accession>
<protein>
    <submittedName>
        <fullName evidence="1">Uncharacterized protein</fullName>
    </submittedName>
</protein>
<name>A0ACB7XK43_9ERIC</name>
<dbReference type="Proteomes" id="UP000828048">
    <property type="component" value="Chromosome 10"/>
</dbReference>
<keyword evidence="2" id="KW-1185">Reference proteome</keyword>
<sequence>MATITIDPSLGLQISTKTHQEEQILDEIDGLIRVYKDGHVERTQIIPCVTSSLPPELGVASSDVVIEKVTNIWVRLYVPKKCHEKTPLLIYFHGGGFCIGSAAWSCYHEFLAKLAARAGCSIMSVNYRLAPENPLPAAYDDGFKALMWVKQQALSGENEWWSKQCNFSSIFLAGDSAGANIAHNVATQLGSSQAMALKPLSIKGIILIQPFFGGEGRTHSEKYTVEPPRSTLSLAASDTYWRLSLPVGSNRDHPWCNPLAKGSSQLEELRVFPVMVCVSEMDILRDRNLEFCGALGRAGKKVEYAVYKGVGHAFQILNKSQLSQTRTHEMISHIKAFISR</sequence>
<reference evidence="1 2" key="1">
    <citation type="journal article" date="2021" name="Hortic Res">
        <title>High-quality reference genome and annotation aids understanding of berry development for evergreen blueberry (Vaccinium darrowii).</title>
        <authorList>
            <person name="Yu J."/>
            <person name="Hulse-Kemp A.M."/>
            <person name="Babiker E."/>
            <person name="Staton M."/>
        </authorList>
    </citation>
    <scope>NUCLEOTIDE SEQUENCE [LARGE SCALE GENOMIC DNA]</scope>
    <source>
        <strain evidence="2">cv. NJ 8807/NJ 8810</strain>
        <tissue evidence="1">Young leaf</tissue>
    </source>
</reference>
<gene>
    <name evidence="1" type="ORF">Vadar_026602</name>
</gene>
<evidence type="ECO:0000313" key="2">
    <source>
        <dbReference type="Proteomes" id="UP000828048"/>
    </source>
</evidence>
<proteinExistence type="predicted"/>